<evidence type="ECO:0000256" key="16">
    <source>
        <dbReference type="SAM" id="Phobius"/>
    </source>
</evidence>
<comment type="similarity">
    <text evidence="3 15">Belongs to the peptidase S11 family.</text>
</comment>
<accession>A0A6V8Q2R5</accession>
<evidence type="ECO:0000256" key="9">
    <source>
        <dbReference type="ARBA" id="ARBA00022960"/>
    </source>
</evidence>
<dbReference type="EMBL" id="BLRZ01000053">
    <property type="protein sequence ID" value="GFP30265.1"/>
    <property type="molecule type" value="Genomic_DNA"/>
</dbReference>
<feature type="domain" description="Peptidase S11 D-Ala-D-Ala carboxypeptidase A C-terminal" evidence="17">
    <location>
        <begin position="282"/>
        <end position="371"/>
    </location>
</feature>
<keyword evidence="11" id="KW-0961">Cell wall biogenesis/degradation</keyword>
<evidence type="ECO:0000256" key="2">
    <source>
        <dbReference type="ARBA" id="ARBA00004752"/>
    </source>
</evidence>
<feature type="active site" description="Proton acceptor" evidence="13">
    <location>
        <position position="74"/>
    </location>
</feature>
<keyword evidence="23" id="KW-1185">Reference proteome</keyword>
<dbReference type="Proteomes" id="UP000588083">
    <property type="component" value="Unassembled WGS sequence"/>
</dbReference>
<evidence type="ECO:0000313" key="23">
    <source>
        <dbReference type="Proteomes" id="UP000588083"/>
    </source>
</evidence>
<keyword evidence="10" id="KW-0573">Peptidoglycan synthesis</keyword>
<evidence type="ECO:0000313" key="22">
    <source>
        <dbReference type="Proteomes" id="UP000569018"/>
    </source>
</evidence>
<evidence type="ECO:0000313" key="21">
    <source>
        <dbReference type="Proteomes" id="UP000561271"/>
    </source>
</evidence>
<comment type="caution">
    <text evidence="20">The sequence shown here is derived from an EMBL/GenBank/DDBJ whole genome shotgun (WGS) entry which is preliminary data.</text>
</comment>
<dbReference type="SUPFAM" id="SSF69189">
    <property type="entry name" value="Penicillin-binding protein associated domain"/>
    <property type="match status" value="1"/>
</dbReference>
<dbReference type="GO" id="GO:0009252">
    <property type="term" value="P:peptidoglycan biosynthetic process"/>
    <property type="evidence" value="ECO:0007669"/>
    <property type="project" value="UniProtKB-UniPathway"/>
</dbReference>
<keyword evidence="7" id="KW-0732">Signal</keyword>
<dbReference type="Proteomes" id="UP000561271">
    <property type="component" value="Unassembled WGS sequence"/>
</dbReference>
<evidence type="ECO:0000256" key="4">
    <source>
        <dbReference type="ARBA" id="ARBA00012448"/>
    </source>
</evidence>
<dbReference type="PANTHER" id="PTHR21581">
    <property type="entry name" value="D-ALANYL-D-ALANINE CARBOXYPEPTIDASE"/>
    <property type="match status" value="1"/>
</dbReference>
<dbReference type="Pfam" id="PF00768">
    <property type="entry name" value="Peptidase_S11"/>
    <property type="match status" value="1"/>
</dbReference>
<dbReference type="InterPro" id="IPR037167">
    <property type="entry name" value="Peptidase_S11_C_sf"/>
</dbReference>
<proteinExistence type="inferred from homology"/>
<dbReference type="InterPro" id="IPR012338">
    <property type="entry name" value="Beta-lactam/transpept-like"/>
</dbReference>
<evidence type="ECO:0000256" key="6">
    <source>
        <dbReference type="ARBA" id="ARBA00022670"/>
    </source>
</evidence>
<dbReference type="SMART" id="SM00936">
    <property type="entry name" value="PBP5_C"/>
    <property type="match status" value="1"/>
</dbReference>
<feature type="active site" description="Acyl-ester intermediate" evidence="13">
    <location>
        <position position="71"/>
    </location>
</feature>
<comment type="function">
    <text evidence="1">Removes C-terminal D-alanyl residues from sugar-peptide cell wall precursors.</text>
</comment>
<feature type="binding site" evidence="14">
    <location>
        <position position="232"/>
    </location>
    <ligand>
        <name>substrate</name>
    </ligand>
</feature>
<dbReference type="SUPFAM" id="SSF56601">
    <property type="entry name" value="beta-lactamase/transpeptidase-like"/>
    <property type="match status" value="1"/>
</dbReference>
<evidence type="ECO:0000256" key="7">
    <source>
        <dbReference type="ARBA" id="ARBA00022729"/>
    </source>
</evidence>
<reference evidence="21 22" key="1">
    <citation type="journal article" date="2020" name="Front. Microbiol.">
        <title>Single-cell genomics of novel Actinobacteria with the Wood-Ljungdahl pathway discovered in a serpentinizing system.</title>
        <authorList>
            <person name="Merino N."/>
            <person name="Kawai M."/>
            <person name="Boyd E.S."/>
            <person name="Colman D.R."/>
            <person name="McGlynn S.E."/>
            <person name="Nealson K.H."/>
            <person name="Kurokawa K."/>
            <person name="Hongoh Y."/>
        </authorList>
    </citation>
    <scope>NUCLEOTIDE SEQUENCE [LARGE SCALE GENOMIC DNA]</scope>
    <source>
        <strain evidence="18 23">S34</strain>
        <strain evidence="19 21">S44</strain>
        <strain evidence="20 22">S47</strain>
    </source>
</reference>
<dbReference type="Gene3D" id="3.40.710.10">
    <property type="entry name" value="DD-peptidase/beta-lactamase superfamily"/>
    <property type="match status" value="1"/>
</dbReference>
<comment type="catalytic activity">
    <reaction evidence="12">
        <text>Preferential cleavage: (Ac)2-L-Lys-D-Ala-|-D-Ala. Also transpeptidation of peptidyl-alanyl moieties that are N-acyl substituents of D-alanine.</text>
        <dbReference type="EC" id="3.4.16.4"/>
    </reaction>
</comment>
<keyword evidence="16" id="KW-0812">Transmembrane</keyword>
<dbReference type="Pfam" id="PF07943">
    <property type="entry name" value="PBP5_C"/>
    <property type="match status" value="1"/>
</dbReference>
<feature type="active site" evidence="13">
    <location>
        <position position="126"/>
    </location>
</feature>
<evidence type="ECO:0000256" key="12">
    <source>
        <dbReference type="ARBA" id="ARBA00034000"/>
    </source>
</evidence>
<dbReference type="GO" id="GO:0008360">
    <property type="term" value="P:regulation of cell shape"/>
    <property type="evidence" value="ECO:0007669"/>
    <property type="project" value="UniProtKB-KW"/>
</dbReference>
<dbReference type="GO" id="GO:0009002">
    <property type="term" value="F:serine-type D-Ala-D-Ala carboxypeptidase activity"/>
    <property type="evidence" value="ECO:0007669"/>
    <property type="project" value="UniProtKB-EC"/>
</dbReference>
<evidence type="ECO:0000256" key="10">
    <source>
        <dbReference type="ARBA" id="ARBA00022984"/>
    </source>
</evidence>
<keyword evidence="8" id="KW-0378">Hydrolase</keyword>
<dbReference type="EMBL" id="BLSD01000019">
    <property type="protein sequence ID" value="GFP38867.1"/>
    <property type="molecule type" value="Genomic_DNA"/>
</dbReference>
<dbReference type="EMBL" id="BLSC01000021">
    <property type="protein sequence ID" value="GFP36780.1"/>
    <property type="molecule type" value="Genomic_DNA"/>
</dbReference>
<dbReference type="InterPro" id="IPR015956">
    <property type="entry name" value="Peniciliin-bd_prot_C_sf"/>
</dbReference>
<protein>
    <recommendedName>
        <fullName evidence="4">serine-type D-Ala-D-Ala carboxypeptidase</fullName>
        <ecNumber evidence="4">3.4.16.4</ecNumber>
    </recommendedName>
</protein>
<evidence type="ECO:0000313" key="18">
    <source>
        <dbReference type="EMBL" id="GFP30265.1"/>
    </source>
</evidence>
<dbReference type="GO" id="GO:0071555">
    <property type="term" value="P:cell wall organization"/>
    <property type="evidence" value="ECO:0007669"/>
    <property type="project" value="UniProtKB-KW"/>
</dbReference>
<evidence type="ECO:0000256" key="15">
    <source>
        <dbReference type="RuleBase" id="RU004016"/>
    </source>
</evidence>
<evidence type="ECO:0000313" key="19">
    <source>
        <dbReference type="EMBL" id="GFP36780.1"/>
    </source>
</evidence>
<keyword evidence="5 20" id="KW-0121">Carboxypeptidase</keyword>
<dbReference type="EC" id="3.4.16.4" evidence="4"/>
<dbReference type="GO" id="GO:0006508">
    <property type="term" value="P:proteolysis"/>
    <property type="evidence" value="ECO:0007669"/>
    <property type="project" value="UniProtKB-KW"/>
</dbReference>
<dbReference type="AlphaFoldDB" id="A0A6V8Q2R5"/>
<dbReference type="UniPathway" id="UPA00219"/>
<keyword evidence="16" id="KW-1133">Transmembrane helix</keyword>
<evidence type="ECO:0000256" key="11">
    <source>
        <dbReference type="ARBA" id="ARBA00023316"/>
    </source>
</evidence>
<organism evidence="20 22">
    <name type="scientific">Candidatus Hakubella thermalkaliphila</name>
    <dbReference type="NCBI Taxonomy" id="2754717"/>
    <lineage>
        <taxon>Bacteria</taxon>
        <taxon>Bacillati</taxon>
        <taxon>Actinomycetota</taxon>
        <taxon>Actinomycetota incertae sedis</taxon>
        <taxon>Candidatus Hakubellales</taxon>
        <taxon>Candidatus Hakubellaceae</taxon>
        <taxon>Candidatus Hakubella</taxon>
    </lineage>
</organism>
<evidence type="ECO:0000256" key="5">
    <source>
        <dbReference type="ARBA" id="ARBA00022645"/>
    </source>
</evidence>
<feature type="transmembrane region" description="Helical" evidence="16">
    <location>
        <begin position="394"/>
        <end position="412"/>
    </location>
</feature>
<name>A0A6V8Q2R5_9ACTN</name>
<evidence type="ECO:0000259" key="17">
    <source>
        <dbReference type="SMART" id="SM00936"/>
    </source>
</evidence>
<keyword evidence="9" id="KW-0133">Cell shape</keyword>
<evidence type="ECO:0000256" key="1">
    <source>
        <dbReference type="ARBA" id="ARBA00003217"/>
    </source>
</evidence>
<dbReference type="Proteomes" id="UP000569018">
    <property type="component" value="Unassembled WGS sequence"/>
</dbReference>
<evidence type="ECO:0000313" key="20">
    <source>
        <dbReference type="EMBL" id="GFP38867.1"/>
    </source>
</evidence>
<comment type="pathway">
    <text evidence="2">Cell wall biogenesis; peptidoglycan biosynthesis.</text>
</comment>
<evidence type="ECO:0000256" key="13">
    <source>
        <dbReference type="PIRSR" id="PIRSR618044-1"/>
    </source>
</evidence>
<sequence>MMSMLIFFRKPLVFLFLVTFLLPIVVPSLALGETFSPSEPEISAGSAVLIDADTAQVLWSKNSKEARAPASLTKMMTAIVVLEKSDLKDPVTISEEAAAVGKSEIWLLAGEVLSVEDLLYAILLRSANDAAVALAEHVAGSEDRFVQLMNQKAREIGASQTNFVNVTGLDAEKHLSTAYDLAVIARYAMQNGTFAGIVATDKWTISWAGHEDREIENLNPLLKDNAFITGVKTGYTEKAGWCLAASGTKDGKNLISIILESENQDLRGEDALAVLNYGFNNFERKKIIDQEVATFVFQTSDGTAPVKVAPQEDLGVLLPKDKKVTVTARYMLMQDISDPLSRGEKIGEISLWMGDDLLGQEDLVSPEQISETQQAERGKATPEQRSASLSYPDYAVLAAFALLLLLSILRLLRLALSGY</sequence>
<evidence type="ECO:0000256" key="14">
    <source>
        <dbReference type="PIRSR" id="PIRSR618044-2"/>
    </source>
</evidence>
<dbReference type="PANTHER" id="PTHR21581:SF33">
    <property type="entry name" value="D-ALANYL-D-ALANINE CARBOXYPEPTIDASE DACB"/>
    <property type="match status" value="1"/>
</dbReference>
<keyword evidence="16" id="KW-0472">Membrane</keyword>
<dbReference type="Gene3D" id="2.60.410.10">
    <property type="entry name" value="D-Ala-D-Ala carboxypeptidase, C-terminal domain"/>
    <property type="match status" value="1"/>
</dbReference>
<evidence type="ECO:0000256" key="3">
    <source>
        <dbReference type="ARBA" id="ARBA00007164"/>
    </source>
</evidence>
<dbReference type="InterPro" id="IPR012907">
    <property type="entry name" value="Peptidase_S11_C"/>
</dbReference>
<keyword evidence="6" id="KW-0645">Protease</keyword>
<evidence type="ECO:0000256" key="8">
    <source>
        <dbReference type="ARBA" id="ARBA00022801"/>
    </source>
</evidence>
<dbReference type="InterPro" id="IPR018044">
    <property type="entry name" value="Peptidase_S11"/>
</dbReference>
<dbReference type="PRINTS" id="PR00725">
    <property type="entry name" value="DADACBPTASE1"/>
</dbReference>
<dbReference type="InterPro" id="IPR001967">
    <property type="entry name" value="Peptidase_S11_N"/>
</dbReference>
<gene>
    <name evidence="18" type="ORF">HKBW3S34_01186</name>
    <name evidence="19" type="ORF">HKBW3S44_00461</name>
    <name evidence="20" type="ORF">HKBW3S47_00567</name>
</gene>